<evidence type="ECO:0000256" key="8">
    <source>
        <dbReference type="ARBA" id="ARBA00023136"/>
    </source>
</evidence>
<keyword evidence="11" id="KW-1071">Ligand-gated ion channel</keyword>
<dbReference type="PANTHER" id="PTHR42643:SF24">
    <property type="entry name" value="IONOTROPIC RECEPTOR 60A"/>
    <property type="match status" value="1"/>
</dbReference>
<sequence length="1250" mass="139728">MRMCLTLETQRILEHTLSISPDTDKTVDEVLDELQEHIKNSRNEALRRRDLLNCKQRQGESFSDFYVRIRHISEEIDVCPGKTCEETQLKMVILMGVCDEELVQKLLSLDTTPSLQDIVNTCRAYEATRSATSAIRAPSSQINAVSTYKRNKQRDQSSAIQQSSASVAACRNCGHEHEKGKCSAADKFCSNCGRQGHFTKSPACPATNVQCHNCKRVGHYDRCCRSRKPAPQDRNTTSYSRSYHQKTKNCRRVGSPQKTPTLTTVNLTYGGTTTQLDMLPDTGADITVIGRRHLKMLRISSSSLRSPPPTTTFTADGSSMAPALGTCQALLSIGSRSCTATIYVHEDVQTPLLSYGHCQELAIISREFPKPIVQVKHVNKSVWCAGKLLRIPDALSRAPVSRPTPEDEMACAAATAHLRAIVTINAVTPNDNSPPQDTDRTLQELRDASRVDPVYIRLQWQAKAEDCDRRAAARAELVQEQYNQHARPLPRLRVGDTVRIQNPTSLRWDKVGVVMSCGRSRDYEVRLPSGRVYWRNRRFLRPINPPGVDPLPHIPEPPVSCTDPMVVTHFALRLVSLTLIFTTVLPKPSTTSTHTTTKLYPSQTGKYFEHSLLRSAPLPPPQQQQQQHSSTSQQSSVNLEKGLECDREDILPFGTDNHHQINKDNSTITKPICNNIDSWKISAATNIKRSASLTRENKTNTGKILRWKIEKSEKKTGDGDLLGTNVTDETYLMSLLMEIVMGDLKHCSLLLAFHSVYTHSVLLHSLLHALPNPKQVVVLDNPSDLASVLWEGERCRGYLYFLNHQQQPNSFLTFAGQHNQDQWDYQGRHVIVGATKEQLQTLSLASKPAKTPHLIGLVKGWRDGEWVIYSNTLFSSTNTSLSHIATWRHHTFTAKITTANTFTVNTNAANTFTVNTSIANNTASLFPDKLSDLGGAELKVVTFEFEPSVLYYRDSNGSLLFPFGIDIEVVRALSQALNCSLVFMEPPKGELWGVKTEDGTWDGMVGKLARGEADIGVANLFLTLGRQGAVDYSAPYDAEVSCFLVRSDPPAPRWQSLVLPFQLSTWLSFLLGLVLAALFLFCFAFAGNRCGGETINLQSMMYVWFYSVGMHCREPQALMPRRDTTRLLVSFLWLYTIIITVAYSSNLTAFLTVTRQPQGMETVRELHTSKMEVSGLGTFFKGALASAIDPYLQGLAEKFVAYQDLVLVWDEVKEGRAVYLHNKQFLEFVITTQFTTTQGLTTMRIMKVSL</sequence>
<evidence type="ECO:0000256" key="10">
    <source>
        <dbReference type="ARBA" id="ARBA00023180"/>
    </source>
</evidence>
<name>A0AAE1UKN3_9EUCA</name>
<proteinExistence type="inferred from homology"/>
<feature type="domain" description="Ionotropic glutamate receptor C-terminal" evidence="15">
    <location>
        <begin position="1063"/>
        <end position="1170"/>
    </location>
</feature>
<dbReference type="GO" id="GO:0015276">
    <property type="term" value="F:ligand-gated monoatomic ion channel activity"/>
    <property type="evidence" value="ECO:0007669"/>
    <property type="project" value="InterPro"/>
</dbReference>
<keyword evidence="12" id="KW-0407">Ion channel</keyword>
<dbReference type="GO" id="GO:0005886">
    <property type="term" value="C:plasma membrane"/>
    <property type="evidence" value="ECO:0007669"/>
    <property type="project" value="UniProtKB-SubCell"/>
</dbReference>
<evidence type="ECO:0000256" key="3">
    <source>
        <dbReference type="ARBA" id="ARBA00022448"/>
    </source>
</evidence>
<dbReference type="InterPro" id="IPR001320">
    <property type="entry name" value="Iontro_rcpt_C"/>
</dbReference>
<reference evidence="17" key="1">
    <citation type="submission" date="2023-11" db="EMBL/GenBank/DDBJ databases">
        <title>Genome assemblies of two species of porcelain crab, Petrolisthes cinctipes and Petrolisthes manimaculis (Anomura: Porcellanidae).</title>
        <authorList>
            <person name="Angst P."/>
        </authorList>
    </citation>
    <scope>NUCLEOTIDE SEQUENCE</scope>
    <source>
        <strain evidence="17">PB745_02</strain>
        <tissue evidence="17">Gill</tissue>
    </source>
</reference>
<evidence type="ECO:0000256" key="9">
    <source>
        <dbReference type="ARBA" id="ARBA00023170"/>
    </source>
</evidence>
<dbReference type="Pfam" id="PF10613">
    <property type="entry name" value="Lig_chan-Glu_bd"/>
    <property type="match status" value="1"/>
</dbReference>
<evidence type="ECO:0000256" key="12">
    <source>
        <dbReference type="ARBA" id="ARBA00023303"/>
    </source>
</evidence>
<evidence type="ECO:0000256" key="2">
    <source>
        <dbReference type="ARBA" id="ARBA00008685"/>
    </source>
</evidence>
<evidence type="ECO:0000256" key="6">
    <source>
        <dbReference type="ARBA" id="ARBA00022989"/>
    </source>
</evidence>
<dbReference type="Gene3D" id="3.40.190.10">
    <property type="entry name" value="Periplasmic binding protein-like II"/>
    <property type="match status" value="1"/>
</dbReference>
<feature type="compositionally biased region" description="Polar residues" evidence="13">
    <location>
        <begin position="233"/>
        <end position="242"/>
    </location>
</feature>
<dbReference type="Gene3D" id="1.10.287.70">
    <property type="match status" value="1"/>
</dbReference>
<dbReference type="InterPro" id="IPR019594">
    <property type="entry name" value="Glu/Gly-bd"/>
</dbReference>
<gene>
    <name evidence="17" type="ORF">Pmani_001010</name>
</gene>
<protein>
    <submittedName>
        <fullName evidence="17">Uncharacterized protein</fullName>
    </submittedName>
</protein>
<dbReference type="InterPro" id="IPR052192">
    <property type="entry name" value="Insect_Ionotropic_Sensory_Rcpt"/>
</dbReference>
<dbReference type="GO" id="GO:0050906">
    <property type="term" value="P:detection of stimulus involved in sensory perception"/>
    <property type="evidence" value="ECO:0007669"/>
    <property type="project" value="UniProtKB-ARBA"/>
</dbReference>
<evidence type="ECO:0000256" key="13">
    <source>
        <dbReference type="SAM" id="MobiDB-lite"/>
    </source>
</evidence>
<feature type="transmembrane region" description="Helical" evidence="14">
    <location>
        <begin position="1066"/>
        <end position="1086"/>
    </location>
</feature>
<dbReference type="InterPro" id="IPR021109">
    <property type="entry name" value="Peptidase_aspartic_dom_sf"/>
</dbReference>
<evidence type="ECO:0000313" key="18">
    <source>
        <dbReference type="Proteomes" id="UP001292094"/>
    </source>
</evidence>
<feature type="domain" description="Ionotropic glutamate receptor L-glutamate and glycine-binding" evidence="16">
    <location>
        <begin position="938"/>
        <end position="1040"/>
    </location>
</feature>
<comment type="similarity">
    <text evidence="2">Belongs to the glutamate-gated ion channel (TC 1.A.10.1) family.</text>
</comment>
<keyword evidence="6 14" id="KW-1133">Transmembrane helix</keyword>
<evidence type="ECO:0000256" key="4">
    <source>
        <dbReference type="ARBA" id="ARBA00022475"/>
    </source>
</evidence>
<evidence type="ECO:0000256" key="14">
    <source>
        <dbReference type="SAM" id="Phobius"/>
    </source>
</evidence>
<dbReference type="PANTHER" id="PTHR42643">
    <property type="entry name" value="IONOTROPIC RECEPTOR 20A-RELATED"/>
    <property type="match status" value="1"/>
</dbReference>
<evidence type="ECO:0000256" key="11">
    <source>
        <dbReference type="ARBA" id="ARBA00023286"/>
    </source>
</evidence>
<keyword evidence="8 14" id="KW-0472">Membrane</keyword>
<feature type="transmembrane region" description="Helical" evidence="14">
    <location>
        <begin position="1127"/>
        <end position="1145"/>
    </location>
</feature>
<keyword evidence="7" id="KW-0406">Ion transport</keyword>
<accession>A0AAE1UKN3</accession>
<feature type="region of interest" description="Disordered" evidence="13">
    <location>
        <begin position="226"/>
        <end position="257"/>
    </location>
</feature>
<dbReference type="SUPFAM" id="SSF53850">
    <property type="entry name" value="Periplasmic binding protein-like II"/>
    <property type="match status" value="1"/>
</dbReference>
<organism evidence="17 18">
    <name type="scientific">Petrolisthes manimaculis</name>
    <dbReference type="NCBI Taxonomy" id="1843537"/>
    <lineage>
        <taxon>Eukaryota</taxon>
        <taxon>Metazoa</taxon>
        <taxon>Ecdysozoa</taxon>
        <taxon>Arthropoda</taxon>
        <taxon>Crustacea</taxon>
        <taxon>Multicrustacea</taxon>
        <taxon>Malacostraca</taxon>
        <taxon>Eumalacostraca</taxon>
        <taxon>Eucarida</taxon>
        <taxon>Decapoda</taxon>
        <taxon>Pleocyemata</taxon>
        <taxon>Anomura</taxon>
        <taxon>Galatheoidea</taxon>
        <taxon>Porcellanidae</taxon>
        <taxon>Petrolisthes</taxon>
    </lineage>
</organism>
<evidence type="ECO:0000259" key="16">
    <source>
        <dbReference type="Pfam" id="PF10613"/>
    </source>
</evidence>
<dbReference type="EMBL" id="JAWZYT010000072">
    <property type="protein sequence ID" value="KAK4328533.1"/>
    <property type="molecule type" value="Genomic_DNA"/>
</dbReference>
<dbReference type="AlphaFoldDB" id="A0AAE1UKN3"/>
<comment type="caution">
    <text evidence="17">The sequence shown here is derived from an EMBL/GenBank/DDBJ whole genome shotgun (WGS) entry which is preliminary data.</text>
</comment>
<keyword evidence="10" id="KW-0325">Glycoprotein</keyword>
<dbReference type="Gene3D" id="2.40.70.10">
    <property type="entry name" value="Acid Proteases"/>
    <property type="match status" value="1"/>
</dbReference>
<keyword evidence="3" id="KW-0813">Transport</keyword>
<keyword evidence="4" id="KW-1003">Cell membrane</keyword>
<feature type="region of interest" description="Disordered" evidence="13">
    <location>
        <begin position="614"/>
        <end position="639"/>
    </location>
</feature>
<evidence type="ECO:0000256" key="5">
    <source>
        <dbReference type="ARBA" id="ARBA00022692"/>
    </source>
</evidence>
<feature type="compositionally biased region" description="Low complexity" evidence="13">
    <location>
        <begin position="623"/>
        <end position="636"/>
    </location>
</feature>
<dbReference type="Pfam" id="PF00060">
    <property type="entry name" value="Lig_chan"/>
    <property type="match status" value="1"/>
</dbReference>
<evidence type="ECO:0000256" key="1">
    <source>
        <dbReference type="ARBA" id="ARBA00004651"/>
    </source>
</evidence>
<evidence type="ECO:0000259" key="15">
    <source>
        <dbReference type="Pfam" id="PF00060"/>
    </source>
</evidence>
<keyword evidence="9" id="KW-0675">Receptor</keyword>
<dbReference type="Proteomes" id="UP001292094">
    <property type="component" value="Unassembled WGS sequence"/>
</dbReference>
<comment type="subcellular location">
    <subcellularLocation>
        <location evidence="1">Cell membrane</location>
        <topology evidence="1">Multi-pass membrane protein</topology>
    </subcellularLocation>
</comment>
<dbReference type="SUPFAM" id="SSF50630">
    <property type="entry name" value="Acid proteases"/>
    <property type="match status" value="1"/>
</dbReference>
<evidence type="ECO:0000313" key="17">
    <source>
        <dbReference type="EMBL" id="KAK4328533.1"/>
    </source>
</evidence>
<keyword evidence="18" id="KW-1185">Reference proteome</keyword>
<evidence type="ECO:0000256" key="7">
    <source>
        <dbReference type="ARBA" id="ARBA00023065"/>
    </source>
</evidence>
<keyword evidence="5 14" id="KW-0812">Transmembrane</keyword>